<evidence type="ECO:0000313" key="8">
    <source>
        <dbReference type="EMBL" id="CAD8897679.1"/>
    </source>
</evidence>
<evidence type="ECO:0000256" key="1">
    <source>
        <dbReference type="ARBA" id="ARBA00004477"/>
    </source>
</evidence>
<keyword evidence="3 7" id="KW-0812">Transmembrane</keyword>
<proteinExistence type="inferred from homology"/>
<keyword evidence="6 7" id="KW-0472">Membrane</keyword>
<dbReference type="InterPro" id="IPR008506">
    <property type="entry name" value="SND2/TMEM208"/>
</dbReference>
<evidence type="ECO:0000256" key="5">
    <source>
        <dbReference type="ARBA" id="ARBA00022989"/>
    </source>
</evidence>
<comment type="similarity">
    <text evidence="2">Belongs to the TMEM208 family.</text>
</comment>
<dbReference type="GO" id="GO:0005773">
    <property type="term" value="C:vacuole"/>
    <property type="evidence" value="ECO:0007669"/>
    <property type="project" value="GOC"/>
</dbReference>
<dbReference type="PANTHER" id="PTHR13505:SF7">
    <property type="entry name" value="TRANSMEMBRANE PROTEIN 208"/>
    <property type="match status" value="1"/>
</dbReference>
<dbReference type="GO" id="GO:0005789">
    <property type="term" value="C:endoplasmic reticulum membrane"/>
    <property type="evidence" value="ECO:0007669"/>
    <property type="project" value="UniProtKB-SubCell"/>
</dbReference>
<evidence type="ECO:0000256" key="7">
    <source>
        <dbReference type="SAM" id="Phobius"/>
    </source>
</evidence>
<evidence type="ECO:0000256" key="2">
    <source>
        <dbReference type="ARBA" id="ARBA00009950"/>
    </source>
</evidence>
<evidence type="ECO:0000256" key="4">
    <source>
        <dbReference type="ARBA" id="ARBA00022824"/>
    </source>
</evidence>
<organism evidence="8">
    <name type="scientific">Corethron hystrix</name>
    <dbReference type="NCBI Taxonomy" id="216773"/>
    <lineage>
        <taxon>Eukaryota</taxon>
        <taxon>Sar</taxon>
        <taxon>Stramenopiles</taxon>
        <taxon>Ochrophyta</taxon>
        <taxon>Bacillariophyta</taxon>
        <taxon>Coscinodiscophyceae</taxon>
        <taxon>Corethrophycidae</taxon>
        <taxon>Corethrales</taxon>
        <taxon>Corethraceae</taxon>
        <taxon>Corethron</taxon>
    </lineage>
</organism>
<sequence>MANAAFKKSQKAKAEAVATYRTPLLAINAIYVLYLFLRRRNTFTTTDVSATVIIWILTVYSYVGIVDDYGLSASLPAMHNSGKVEKLRGGRSLDLLGLAVTIQVGSIVLGRKAYWMFLVFPAWGVWIVFGYLRGFFGSWFGSESSVGAEMSPEEEAVAARAQKRSERRRIKRY</sequence>
<feature type="transmembrane region" description="Helical" evidence="7">
    <location>
        <begin position="49"/>
        <end position="71"/>
    </location>
</feature>
<feature type="transmembrane region" description="Helical" evidence="7">
    <location>
        <begin position="115"/>
        <end position="132"/>
    </location>
</feature>
<keyword evidence="5 7" id="KW-1133">Transmembrane helix</keyword>
<keyword evidence="4" id="KW-0256">Endoplasmic reticulum</keyword>
<dbReference type="AlphaFoldDB" id="A0A7S1BTN3"/>
<name>A0A7S1BTN3_9STRA</name>
<dbReference type="Pfam" id="PF05620">
    <property type="entry name" value="TMEM208_SND2"/>
    <property type="match status" value="1"/>
</dbReference>
<dbReference type="PANTHER" id="PTHR13505">
    <property type="entry name" value="TRANSMEMBRANE PROTEIN 208"/>
    <property type="match status" value="1"/>
</dbReference>
<accession>A0A7S1BTN3</accession>
<feature type="transmembrane region" description="Helical" evidence="7">
    <location>
        <begin position="20"/>
        <end position="37"/>
    </location>
</feature>
<evidence type="ECO:0000256" key="6">
    <source>
        <dbReference type="ARBA" id="ARBA00023136"/>
    </source>
</evidence>
<dbReference type="EMBL" id="HBFR01034066">
    <property type="protein sequence ID" value="CAD8897679.1"/>
    <property type="molecule type" value="Transcribed_RNA"/>
</dbReference>
<protein>
    <submittedName>
        <fullName evidence="8">Uncharacterized protein</fullName>
    </submittedName>
</protein>
<comment type="subcellular location">
    <subcellularLocation>
        <location evidence="1">Endoplasmic reticulum membrane</location>
        <topology evidence="1">Multi-pass membrane protein</topology>
    </subcellularLocation>
</comment>
<dbReference type="GO" id="GO:0006624">
    <property type="term" value="P:vacuolar protein processing"/>
    <property type="evidence" value="ECO:0007669"/>
    <property type="project" value="TreeGrafter"/>
</dbReference>
<reference evidence="8" key="1">
    <citation type="submission" date="2021-01" db="EMBL/GenBank/DDBJ databases">
        <authorList>
            <person name="Corre E."/>
            <person name="Pelletier E."/>
            <person name="Niang G."/>
            <person name="Scheremetjew M."/>
            <person name="Finn R."/>
            <person name="Kale V."/>
            <person name="Holt S."/>
            <person name="Cochrane G."/>
            <person name="Meng A."/>
            <person name="Brown T."/>
            <person name="Cohen L."/>
        </authorList>
    </citation>
    <scope>NUCLEOTIDE SEQUENCE</scope>
    <source>
        <strain evidence="8">308</strain>
    </source>
</reference>
<evidence type="ECO:0000256" key="3">
    <source>
        <dbReference type="ARBA" id="ARBA00022692"/>
    </source>
</evidence>
<gene>
    <name evidence="8" type="ORF">CHYS00102_LOCUS24893</name>
</gene>